<accession>A0ACA9SBF1</accession>
<evidence type="ECO:0000313" key="2">
    <source>
        <dbReference type="Proteomes" id="UP000789920"/>
    </source>
</evidence>
<organism evidence="1 2">
    <name type="scientific">Racocetra persica</name>
    <dbReference type="NCBI Taxonomy" id="160502"/>
    <lineage>
        <taxon>Eukaryota</taxon>
        <taxon>Fungi</taxon>
        <taxon>Fungi incertae sedis</taxon>
        <taxon>Mucoromycota</taxon>
        <taxon>Glomeromycotina</taxon>
        <taxon>Glomeromycetes</taxon>
        <taxon>Diversisporales</taxon>
        <taxon>Gigasporaceae</taxon>
        <taxon>Racocetra</taxon>
    </lineage>
</organism>
<reference evidence="1" key="1">
    <citation type="submission" date="2021-06" db="EMBL/GenBank/DDBJ databases">
        <authorList>
            <person name="Kallberg Y."/>
            <person name="Tangrot J."/>
            <person name="Rosling A."/>
        </authorList>
    </citation>
    <scope>NUCLEOTIDE SEQUENCE</scope>
    <source>
        <strain evidence="1">MA461A</strain>
    </source>
</reference>
<dbReference type="EMBL" id="CAJVQC010104492">
    <property type="protein sequence ID" value="CAG8832715.1"/>
    <property type="molecule type" value="Genomic_DNA"/>
</dbReference>
<gene>
    <name evidence="1" type="ORF">RPERSI_LOCUS28559</name>
</gene>
<name>A0ACA9SBF1_9GLOM</name>
<keyword evidence="2" id="KW-1185">Reference proteome</keyword>
<evidence type="ECO:0000313" key="1">
    <source>
        <dbReference type="EMBL" id="CAG8832715.1"/>
    </source>
</evidence>
<sequence>TYSCFKKPLRWFNDISTPINYNSDINSRGALAKDSEPCRYNKDLHY</sequence>
<protein>
    <submittedName>
        <fullName evidence="1">37051_t:CDS:1</fullName>
    </submittedName>
</protein>
<dbReference type="Proteomes" id="UP000789920">
    <property type="component" value="Unassembled WGS sequence"/>
</dbReference>
<feature type="non-terminal residue" evidence="1">
    <location>
        <position position="46"/>
    </location>
</feature>
<comment type="caution">
    <text evidence="1">The sequence shown here is derived from an EMBL/GenBank/DDBJ whole genome shotgun (WGS) entry which is preliminary data.</text>
</comment>
<feature type="non-terminal residue" evidence="1">
    <location>
        <position position="1"/>
    </location>
</feature>
<proteinExistence type="predicted"/>